<dbReference type="Proteomes" id="UP000766336">
    <property type="component" value="Unassembled WGS sequence"/>
</dbReference>
<name>A0ABS5QIF9_9PROT</name>
<keyword evidence="2" id="KW-0378">Hydrolase</keyword>
<organism evidence="2 3">
    <name type="scientific">Roseococcus pinisoli</name>
    <dbReference type="NCBI Taxonomy" id="2835040"/>
    <lineage>
        <taxon>Bacteria</taxon>
        <taxon>Pseudomonadati</taxon>
        <taxon>Pseudomonadota</taxon>
        <taxon>Alphaproteobacteria</taxon>
        <taxon>Acetobacterales</taxon>
        <taxon>Roseomonadaceae</taxon>
        <taxon>Roseococcus</taxon>
    </lineage>
</organism>
<dbReference type="GO" id="GO:0016787">
    <property type="term" value="F:hydrolase activity"/>
    <property type="evidence" value="ECO:0007669"/>
    <property type="project" value="UniProtKB-KW"/>
</dbReference>
<evidence type="ECO:0000313" key="2">
    <source>
        <dbReference type="EMBL" id="MBS7813143.1"/>
    </source>
</evidence>
<evidence type="ECO:0000256" key="1">
    <source>
        <dbReference type="SAM" id="SignalP"/>
    </source>
</evidence>
<feature type="chain" id="PRO_5047527104" evidence="1">
    <location>
        <begin position="28"/>
        <end position="205"/>
    </location>
</feature>
<gene>
    <name evidence="2" type="ORF">KHU32_19515</name>
</gene>
<dbReference type="SUPFAM" id="SSF52266">
    <property type="entry name" value="SGNH hydrolase"/>
    <property type="match status" value="1"/>
</dbReference>
<accession>A0ABS5QIF9</accession>
<dbReference type="RefSeq" id="WP_213671841.1">
    <property type="nucleotide sequence ID" value="NZ_JAHCDA010000004.1"/>
</dbReference>
<protein>
    <submittedName>
        <fullName evidence="2">SGNH/GDSL hydrolase family protein</fullName>
    </submittedName>
</protein>
<keyword evidence="1" id="KW-0732">Signal</keyword>
<dbReference type="InterPro" id="IPR036514">
    <property type="entry name" value="SGNH_hydro_sf"/>
</dbReference>
<proteinExistence type="predicted"/>
<keyword evidence="3" id="KW-1185">Reference proteome</keyword>
<dbReference type="Gene3D" id="3.40.50.1110">
    <property type="entry name" value="SGNH hydrolase"/>
    <property type="match status" value="1"/>
</dbReference>
<sequence>MIPLRRNLAASLFASLALAFVATPAAATPAAVSAETSCPDILLGDSLAVGMGPYAQALGFEVIAQGGAALNWLRAQEPRCARRLVLVFGTNDLRGMSAAEVQAYPTRIAEIMARWNAEQVIWATPGCFSQDSVLERGSVALDRALAQAQRQASDQLRDLPAINSGRQMRCSFPSRDGIHPATGTAYQAWWTGLTQILGRYPVSGA</sequence>
<feature type="signal peptide" evidence="1">
    <location>
        <begin position="1"/>
        <end position="27"/>
    </location>
</feature>
<reference evidence="2 3" key="1">
    <citation type="submission" date="2021-05" db="EMBL/GenBank/DDBJ databases">
        <title>Roseococcus sp. XZZS9, whole genome shotgun sequencing project.</title>
        <authorList>
            <person name="Zhao G."/>
            <person name="Shen L."/>
        </authorList>
    </citation>
    <scope>NUCLEOTIDE SEQUENCE [LARGE SCALE GENOMIC DNA]</scope>
    <source>
        <strain evidence="2 3">XZZS9</strain>
    </source>
</reference>
<evidence type="ECO:0000313" key="3">
    <source>
        <dbReference type="Proteomes" id="UP000766336"/>
    </source>
</evidence>
<comment type="caution">
    <text evidence="2">The sequence shown here is derived from an EMBL/GenBank/DDBJ whole genome shotgun (WGS) entry which is preliminary data.</text>
</comment>
<dbReference type="EMBL" id="JAHCDA010000004">
    <property type="protein sequence ID" value="MBS7813143.1"/>
    <property type="molecule type" value="Genomic_DNA"/>
</dbReference>